<dbReference type="RefSeq" id="WP_096920285.1">
    <property type="nucleotide sequence ID" value="NZ_CP029487.1"/>
</dbReference>
<proteinExistence type="predicted"/>
<dbReference type="Pfam" id="PF05119">
    <property type="entry name" value="Terminase_4"/>
    <property type="match status" value="1"/>
</dbReference>
<dbReference type="AlphaFoldDB" id="A0A4P9CA15"/>
<reference evidence="1 2" key="1">
    <citation type="submission" date="2018-05" db="EMBL/GenBank/DDBJ databases">
        <title>Genome comparison of Eubacterium sp.</title>
        <authorList>
            <person name="Feng Y."/>
            <person name="Sanchez-Andrea I."/>
            <person name="Stams A.J.M."/>
            <person name="De Vos W.M."/>
        </authorList>
    </citation>
    <scope>NUCLEOTIDE SEQUENCE [LARGE SCALE GENOMIC DNA]</scope>
    <source>
        <strain evidence="1 2">YI</strain>
    </source>
</reference>
<name>A0A4P9CA15_EUBML</name>
<accession>A0A4P9CA15</accession>
<dbReference type="Proteomes" id="UP000218387">
    <property type="component" value="Chromosome"/>
</dbReference>
<evidence type="ECO:0000313" key="1">
    <source>
        <dbReference type="EMBL" id="QCT71532.1"/>
    </source>
</evidence>
<keyword evidence="2" id="KW-1185">Reference proteome</keyword>
<dbReference type="InterPro" id="IPR006448">
    <property type="entry name" value="Phage_term_ssu_P27"/>
</dbReference>
<organism evidence="1 2">
    <name type="scientific">Eubacterium maltosivorans</name>
    <dbReference type="NCBI Taxonomy" id="2041044"/>
    <lineage>
        <taxon>Bacteria</taxon>
        <taxon>Bacillati</taxon>
        <taxon>Bacillota</taxon>
        <taxon>Clostridia</taxon>
        <taxon>Eubacteriales</taxon>
        <taxon>Eubacteriaceae</taxon>
        <taxon>Eubacterium</taxon>
    </lineage>
</organism>
<protein>
    <submittedName>
        <fullName evidence="1">RNA polymerase subunit sigma-70</fullName>
    </submittedName>
</protein>
<dbReference type="KEGG" id="emt:CPZ25_009400"/>
<sequence length="113" mass="13045">MARSKTDLTLREELRERIKTDLLDQLERNGTVGEYYTDLVDDYMDLWDTKTELVKDIREHGVKVEYTSNNGITNMKKNESVDLRIKVNAQMLKLLSELGIKPSQADPGDLDEL</sequence>
<dbReference type="EMBL" id="CP029487">
    <property type="protein sequence ID" value="QCT71532.1"/>
    <property type="molecule type" value="Genomic_DNA"/>
</dbReference>
<gene>
    <name evidence="1" type="ORF">CPZ25_009400</name>
</gene>
<evidence type="ECO:0000313" key="2">
    <source>
        <dbReference type="Proteomes" id="UP000218387"/>
    </source>
</evidence>